<protein>
    <submittedName>
        <fullName evidence="1">15082_t:CDS:1</fullName>
    </submittedName>
</protein>
<organism evidence="1 2">
    <name type="scientific">Cetraspora pellucida</name>
    <dbReference type="NCBI Taxonomy" id="1433469"/>
    <lineage>
        <taxon>Eukaryota</taxon>
        <taxon>Fungi</taxon>
        <taxon>Fungi incertae sedis</taxon>
        <taxon>Mucoromycota</taxon>
        <taxon>Glomeromycotina</taxon>
        <taxon>Glomeromycetes</taxon>
        <taxon>Diversisporales</taxon>
        <taxon>Gigasporaceae</taxon>
        <taxon>Cetraspora</taxon>
    </lineage>
</organism>
<dbReference type="AlphaFoldDB" id="A0A9N8WQ62"/>
<dbReference type="Proteomes" id="UP000789759">
    <property type="component" value="Unassembled WGS sequence"/>
</dbReference>
<accession>A0A9N8WQ62</accession>
<name>A0A9N8WQ62_9GLOM</name>
<keyword evidence="2" id="KW-1185">Reference proteome</keyword>
<sequence length="99" mass="11794">MRQLPMNKPFKQRCFCGSTVPTRGFGYVPSSDMLKKGRRRRVRALVKLTIKRKYEENKDEYDVKRRDMKDELDVKRKDMKDAKLGKLISSSMKMFDKLD</sequence>
<gene>
    <name evidence="1" type="ORF">CPELLU_LOCUS1931</name>
</gene>
<comment type="caution">
    <text evidence="1">The sequence shown here is derived from an EMBL/GenBank/DDBJ whole genome shotgun (WGS) entry which is preliminary data.</text>
</comment>
<evidence type="ECO:0000313" key="2">
    <source>
        <dbReference type="Proteomes" id="UP000789759"/>
    </source>
</evidence>
<dbReference type="EMBL" id="CAJVQA010000771">
    <property type="protein sequence ID" value="CAG8489935.1"/>
    <property type="molecule type" value="Genomic_DNA"/>
</dbReference>
<evidence type="ECO:0000313" key="1">
    <source>
        <dbReference type="EMBL" id="CAG8489935.1"/>
    </source>
</evidence>
<reference evidence="1" key="1">
    <citation type="submission" date="2021-06" db="EMBL/GenBank/DDBJ databases">
        <authorList>
            <person name="Kallberg Y."/>
            <person name="Tangrot J."/>
            <person name="Rosling A."/>
        </authorList>
    </citation>
    <scope>NUCLEOTIDE SEQUENCE</scope>
    <source>
        <strain evidence="1">FL966</strain>
    </source>
</reference>
<proteinExistence type="predicted"/>